<protein>
    <recommendedName>
        <fullName evidence="4">Phosphocarrier protein HPr</fullName>
    </recommendedName>
</protein>
<dbReference type="PROSITE" id="PS51350">
    <property type="entry name" value="PTS_HPR_DOM"/>
    <property type="match status" value="1"/>
</dbReference>
<comment type="function">
    <text evidence="1">General (non sugar-specific) component of the phosphoenolpyruvate-dependent sugar phosphotransferase system (sugar PTS). This major carbohydrate active-transport system catalyzes the phosphorylation of incoming sugar substrates concomitantly with their translocation across the cell membrane. The phosphoryl group from phosphoenolpyruvate (PEP) is transferred to the phosphoryl carrier protein HPr by enzyme I. Phospho-HPr then transfers it to the PTS EIIA domain.</text>
</comment>
<dbReference type="OrthoDB" id="9809047at2"/>
<dbReference type="EMBL" id="RBZO01000001">
    <property type="protein sequence ID" value="RKQ18593.1"/>
    <property type="molecule type" value="Genomic_DNA"/>
</dbReference>
<evidence type="ECO:0000313" key="10">
    <source>
        <dbReference type="Proteomes" id="UP000281813"/>
    </source>
</evidence>
<keyword evidence="5" id="KW-0963">Cytoplasm</keyword>
<comment type="caution">
    <text evidence="9">The sequence shown here is derived from an EMBL/GenBank/DDBJ whole genome shotgun (WGS) entry which is preliminary data.</text>
</comment>
<evidence type="ECO:0000256" key="7">
    <source>
        <dbReference type="ARBA" id="ARBA00022683"/>
    </source>
</evidence>
<dbReference type="AlphaFoldDB" id="A0A494Z7M4"/>
<dbReference type="Pfam" id="PF00381">
    <property type="entry name" value="PTS-HPr"/>
    <property type="match status" value="1"/>
</dbReference>
<dbReference type="GO" id="GO:0009401">
    <property type="term" value="P:phosphoenolpyruvate-dependent sugar phosphotransferase system"/>
    <property type="evidence" value="ECO:0007669"/>
    <property type="project" value="UniProtKB-KW"/>
</dbReference>
<dbReference type="RefSeq" id="WP_121127565.1">
    <property type="nucleotide sequence ID" value="NZ_JBHUFK010000020.1"/>
</dbReference>
<dbReference type="InterPro" id="IPR000032">
    <property type="entry name" value="HPr-like"/>
</dbReference>
<dbReference type="CDD" id="cd00367">
    <property type="entry name" value="PTS-HPr_like"/>
    <property type="match status" value="1"/>
</dbReference>
<evidence type="ECO:0000256" key="1">
    <source>
        <dbReference type="ARBA" id="ARBA00003681"/>
    </source>
</evidence>
<name>A0A494Z7M4_9BACI</name>
<keyword evidence="6" id="KW-0813">Transport</keyword>
<evidence type="ECO:0000256" key="3">
    <source>
        <dbReference type="ARBA" id="ARBA00010736"/>
    </source>
</evidence>
<comment type="similarity">
    <text evidence="3">Belongs to the HPr family.</text>
</comment>
<evidence type="ECO:0000313" key="9">
    <source>
        <dbReference type="EMBL" id="RKQ18593.1"/>
    </source>
</evidence>
<dbReference type="PROSITE" id="PS00369">
    <property type="entry name" value="PTS_HPR_HIS"/>
    <property type="match status" value="1"/>
</dbReference>
<feature type="domain" description="HPr" evidence="8">
    <location>
        <begin position="1"/>
        <end position="88"/>
    </location>
</feature>
<dbReference type="NCBIfam" id="NF010352">
    <property type="entry name" value="PRK13780.1"/>
    <property type="match status" value="1"/>
</dbReference>
<keyword evidence="7" id="KW-0598">Phosphotransferase system</keyword>
<dbReference type="PANTHER" id="PTHR33705">
    <property type="entry name" value="PHOSPHOCARRIER PROTEIN HPR"/>
    <property type="match status" value="1"/>
</dbReference>
<evidence type="ECO:0000256" key="4">
    <source>
        <dbReference type="ARBA" id="ARBA00020422"/>
    </source>
</evidence>
<dbReference type="PANTHER" id="PTHR33705:SF2">
    <property type="entry name" value="PHOSPHOCARRIER PROTEIN NPR"/>
    <property type="match status" value="1"/>
</dbReference>
<dbReference type="InterPro" id="IPR001020">
    <property type="entry name" value="PTS_HPr_His_P_site"/>
</dbReference>
<organism evidence="9 10">
    <name type="scientific">Oceanobacillus bengalensis</name>
    <dbReference type="NCBI Taxonomy" id="1435466"/>
    <lineage>
        <taxon>Bacteria</taxon>
        <taxon>Bacillati</taxon>
        <taxon>Bacillota</taxon>
        <taxon>Bacilli</taxon>
        <taxon>Bacillales</taxon>
        <taxon>Bacillaceae</taxon>
        <taxon>Oceanobacillus</taxon>
    </lineage>
</organism>
<evidence type="ECO:0000259" key="8">
    <source>
        <dbReference type="PROSITE" id="PS51350"/>
    </source>
</evidence>
<dbReference type="PROSITE" id="PS00589">
    <property type="entry name" value="PTS_HPR_SER"/>
    <property type="match status" value="1"/>
</dbReference>
<dbReference type="Proteomes" id="UP000281813">
    <property type="component" value="Unassembled WGS sequence"/>
</dbReference>
<evidence type="ECO:0000256" key="5">
    <source>
        <dbReference type="ARBA" id="ARBA00022490"/>
    </source>
</evidence>
<dbReference type="SUPFAM" id="SSF55594">
    <property type="entry name" value="HPr-like"/>
    <property type="match status" value="1"/>
</dbReference>
<dbReference type="PRINTS" id="PR00107">
    <property type="entry name" value="PHOSPHOCPHPR"/>
</dbReference>
<evidence type="ECO:0000256" key="6">
    <source>
        <dbReference type="ARBA" id="ARBA00022597"/>
    </source>
</evidence>
<proteinExistence type="inferred from homology"/>
<keyword evidence="10" id="KW-1185">Reference proteome</keyword>
<comment type="subcellular location">
    <subcellularLocation>
        <location evidence="2">Cytoplasm</location>
    </subcellularLocation>
</comment>
<dbReference type="InterPro" id="IPR035895">
    <property type="entry name" value="HPr-like_sf"/>
</dbReference>
<sequence length="88" mass="9498">MVEKEFTIIDKAGIHARPATVLVQAVANVASEVYMTYNEKTVNLKSIMGIMSLGITHGAKVKVTISGSDENETMENLSQAMKNQGLAE</sequence>
<gene>
    <name evidence="9" type="ORF">D8M05_00305</name>
</gene>
<dbReference type="Gene3D" id="3.30.1340.10">
    <property type="entry name" value="HPr-like"/>
    <property type="match status" value="1"/>
</dbReference>
<dbReference type="NCBIfam" id="TIGR01003">
    <property type="entry name" value="PTS_HPr_family"/>
    <property type="match status" value="1"/>
</dbReference>
<evidence type="ECO:0000256" key="2">
    <source>
        <dbReference type="ARBA" id="ARBA00004496"/>
    </source>
</evidence>
<dbReference type="GO" id="GO:0005737">
    <property type="term" value="C:cytoplasm"/>
    <property type="evidence" value="ECO:0007669"/>
    <property type="project" value="UniProtKB-SubCell"/>
</dbReference>
<dbReference type="InterPro" id="IPR050399">
    <property type="entry name" value="HPr"/>
</dbReference>
<reference evidence="9 10" key="1">
    <citation type="journal article" date="2015" name="Antonie Van Leeuwenhoek">
        <title>Oceanobacillus bengalensis sp. nov., a bacterium isolated from seawater of the Bay of Bengal.</title>
        <authorList>
            <person name="Yongchang O."/>
            <person name="Xiang W."/>
            <person name="Wang G."/>
        </authorList>
    </citation>
    <scope>NUCLEOTIDE SEQUENCE [LARGE SCALE GENOMIC DNA]</scope>
    <source>
        <strain evidence="9 10">MCCC 1K00260</strain>
    </source>
</reference>
<dbReference type="InterPro" id="IPR002114">
    <property type="entry name" value="PTS_HPr_Ser_P_site"/>
</dbReference>
<keyword evidence="6" id="KW-0762">Sugar transport</keyword>
<accession>A0A494Z7M4</accession>